<dbReference type="SUPFAM" id="SSF81345">
    <property type="entry name" value="ABC transporter involved in vitamin B12 uptake, BtuC"/>
    <property type="match status" value="1"/>
</dbReference>
<keyword evidence="4" id="KW-1003">Cell membrane</keyword>
<dbReference type="InterPro" id="IPR037294">
    <property type="entry name" value="ABC_BtuC-like"/>
</dbReference>
<evidence type="ECO:0000256" key="6">
    <source>
        <dbReference type="ARBA" id="ARBA00022989"/>
    </source>
</evidence>
<feature type="transmembrane region" description="Helical" evidence="8">
    <location>
        <begin position="96"/>
        <end position="117"/>
    </location>
</feature>
<dbReference type="PANTHER" id="PTHR30472">
    <property type="entry name" value="FERRIC ENTEROBACTIN TRANSPORT SYSTEM PERMEASE PROTEIN"/>
    <property type="match status" value="1"/>
</dbReference>
<feature type="transmembrane region" description="Helical" evidence="8">
    <location>
        <begin position="66"/>
        <end position="84"/>
    </location>
</feature>
<sequence length="333" mass="34580">MANNLPIRALLLIAVLITGLAQSLVLWSSFELHLGDLLPLLGTYAGDGGDSLATQLMLELRLPRTLVAALIGANLAVAGVQVQALTRNPLASPTLLGINAGAACMLALAVAGLFGLAALPLPLLALIGGTFSALLVLALGGYFRAQPSPVRLILAGIAITALLSGLTRAALILSEDMAYSMLHWLSGSLAQVDWDSWHQLWPLSVPGLILALLLGHAFNLLALGEESATGLGIRIHWVRRLAAISVVLLCTASVASAGPIAFVGLLVPPLCRTLFGNDHRLLLPASALTGAAFLVWADLLSRGVAFPAETPVGVITALLGTPFFILLAARSHR</sequence>
<evidence type="ECO:0000256" key="4">
    <source>
        <dbReference type="ARBA" id="ARBA00022475"/>
    </source>
</evidence>
<evidence type="ECO:0000256" key="8">
    <source>
        <dbReference type="SAM" id="Phobius"/>
    </source>
</evidence>
<feature type="transmembrane region" description="Helical" evidence="8">
    <location>
        <begin position="200"/>
        <end position="221"/>
    </location>
</feature>
<keyword evidence="5 8" id="KW-0812">Transmembrane</keyword>
<name>A0ABQ1KJT1_9GAMM</name>
<comment type="caution">
    <text evidence="9">The sequence shown here is derived from an EMBL/GenBank/DDBJ whole genome shotgun (WGS) entry which is preliminary data.</text>
</comment>
<feature type="transmembrane region" description="Helical" evidence="8">
    <location>
        <begin position="281"/>
        <end position="300"/>
    </location>
</feature>
<feature type="transmembrane region" description="Helical" evidence="8">
    <location>
        <begin position="152"/>
        <end position="173"/>
    </location>
</feature>
<evidence type="ECO:0000256" key="5">
    <source>
        <dbReference type="ARBA" id="ARBA00022692"/>
    </source>
</evidence>
<feature type="transmembrane region" description="Helical" evidence="8">
    <location>
        <begin position="312"/>
        <end position="329"/>
    </location>
</feature>
<evidence type="ECO:0000256" key="7">
    <source>
        <dbReference type="ARBA" id="ARBA00023136"/>
    </source>
</evidence>
<evidence type="ECO:0000313" key="9">
    <source>
        <dbReference type="EMBL" id="GGB96750.1"/>
    </source>
</evidence>
<protein>
    <submittedName>
        <fullName evidence="9">Iron ABC transporter</fullName>
    </submittedName>
</protein>
<dbReference type="EMBL" id="BMIJ01000004">
    <property type="protein sequence ID" value="GGB96750.1"/>
    <property type="molecule type" value="Genomic_DNA"/>
</dbReference>
<comment type="similarity">
    <text evidence="2">Belongs to the binding-protein-dependent transport system permease family. FecCD subfamily.</text>
</comment>
<keyword evidence="6 8" id="KW-1133">Transmembrane helix</keyword>
<dbReference type="InterPro" id="IPR000522">
    <property type="entry name" value="ABC_transptr_permease_BtuC"/>
</dbReference>
<dbReference type="CDD" id="cd06550">
    <property type="entry name" value="TM_ABC_iron-siderophores_like"/>
    <property type="match status" value="1"/>
</dbReference>
<feature type="transmembrane region" description="Helical" evidence="8">
    <location>
        <begin position="241"/>
        <end position="261"/>
    </location>
</feature>
<evidence type="ECO:0000256" key="1">
    <source>
        <dbReference type="ARBA" id="ARBA00004651"/>
    </source>
</evidence>
<keyword evidence="3" id="KW-0813">Transport</keyword>
<gene>
    <name evidence="9" type="ORF">GCM10011352_23600</name>
</gene>
<dbReference type="Gene3D" id="1.10.3470.10">
    <property type="entry name" value="ABC transporter involved in vitamin B12 uptake, BtuC"/>
    <property type="match status" value="1"/>
</dbReference>
<evidence type="ECO:0000313" key="10">
    <source>
        <dbReference type="Proteomes" id="UP000629025"/>
    </source>
</evidence>
<accession>A0ABQ1KJT1</accession>
<comment type="subcellular location">
    <subcellularLocation>
        <location evidence="1">Cell membrane</location>
        <topology evidence="1">Multi-pass membrane protein</topology>
    </subcellularLocation>
</comment>
<proteinExistence type="inferred from homology"/>
<dbReference type="PANTHER" id="PTHR30472:SF1">
    <property type="entry name" value="FE(3+) DICITRATE TRANSPORT SYSTEM PERMEASE PROTEIN FECC-RELATED"/>
    <property type="match status" value="1"/>
</dbReference>
<reference evidence="10" key="1">
    <citation type="journal article" date="2019" name="Int. J. Syst. Evol. Microbiol.">
        <title>The Global Catalogue of Microorganisms (GCM) 10K type strain sequencing project: providing services to taxonomists for standard genome sequencing and annotation.</title>
        <authorList>
            <consortium name="The Broad Institute Genomics Platform"/>
            <consortium name="The Broad Institute Genome Sequencing Center for Infectious Disease"/>
            <person name="Wu L."/>
            <person name="Ma J."/>
        </authorList>
    </citation>
    <scope>NUCLEOTIDE SEQUENCE [LARGE SCALE GENOMIC DNA]</scope>
    <source>
        <strain evidence="10">CGMCC 1.15341</strain>
    </source>
</reference>
<feature type="transmembrane region" description="Helical" evidence="8">
    <location>
        <begin position="123"/>
        <end position="145"/>
    </location>
</feature>
<dbReference type="Proteomes" id="UP000629025">
    <property type="component" value="Unassembled WGS sequence"/>
</dbReference>
<keyword evidence="7 8" id="KW-0472">Membrane</keyword>
<dbReference type="Pfam" id="PF01032">
    <property type="entry name" value="FecCD"/>
    <property type="match status" value="1"/>
</dbReference>
<evidence type="ECO:0000256" key="2">
    <source>
        <dbReference type="ARBA" id="ARBA00007935"/>
    </source>
</evidence>
<keyword evidence="10" id="KW-1185">Reference proteome</keyword>
<organism evidence="9 10">
    <name type="scientific">Marinobacterium zhoushanense</name>
    <dbReference type="NCBI Taxonomy" id="1679163"/>
    <lineage>
        <taxon>Bacteria</taxon>
        <taxon>Pseudomonadati</taxon>
        <taxon>Pseudomonadota</taxon>
        <taxon>Gammaproteobacteria</taxon>
        <taxon>Oceanospirillales</taxon>
        <taxon>Oceanospirillaceae</taxon>
        <taxon>Marinobacterium</taxon>
    </lineage>
</organism>
<dbReference type="RefSeq" id="WP_188748490.1">
    <property type="nucleotide sequence ID" value="NZ_BMIJ01000004.1"/>
</dbReference>
<evidence type="ECO:0000256" key="3">
    <source>
        <dbReference type="ARBA" id="ARBA00022448"/>
    </source>
</evidence>